<proteinExistence type="predicted"/>
<dbReference type="PIRSF" id="PIRSF032025">
    <property type="entry name" value="UCP032025"/>
    <property type="match status" value="1"/>
</dbReference>
<evidence type="ECO:0000313" key="1">
    <source>
        <dbReference type="EMBL" id="RAK61554.1"/>
    </source>
</evidence>
<reference evidence="2" key="1">
    <citation type="submission" date="2018-05" db="EMBL/GenBank/DDBJ databases">
        <authorList>
            <person name="Li X."/>
        </authorList>
    </citation>
    <scope>NUCLEOTIDE SEQUENCE [LARGE SCALE GENOMIC DNA]</scope>
    <source>
        <strain evidence="2">HKS-05</strain>
    </source>
</reference>
<gene>
    <name evidence="1" type="ORF">DJ021_17980</name>
</gene>
<keyword evidence="2" id="KW-1185">Reference proteome</keyword>
<dbReference type="InterPro" id="IPR008320">
    <property type="entry name" value="UCP032025"/>
</dbReference>
<protein>
    <submittedName>
        <fullName evidence="1">DUF1489 domain-containing protein</fullName>
    </submittedName>
</protein>
<dbReference type="EMBL" id="QFYP01000001">
    <property type="protein sequence ID" value="RAK61554.1"/>
    <property type="molecule type" value="Genomic_DNA"/>
</dbReference>
<accession>A0A328B6R7</accession>
<dbReference type="Proteomes" id="UP000249842">
    <property type="component" value="Unassembled WGS sequence"/>
</dbReference>
<dbReference type="Pfam" id="PF07370">
    <property type="entry name" value="DUF1489"/>
    <property type="match status" value="1"/>
</dbReference>
<name>A0A328B6R7_9CAUL</name>
<evidence type="ECO:0000313" key="2">
    <source>
        <dbReference type="Proteomes" id="UP000249842"/>
    </source>
</evidence>
<dbReference type="RefSeq" id="WP_111458844.1">
    <property type="nucleotide sequence ID" value="NZ_QFYP01000001.1"/>
</dbReference>
<sequence>MPLHMIKLCVGLDTVEELVAWRLAEAGDGRPWIMRTRQTPKRAAEMIDGGSLYRVFKGVILCRQRILHVETVGEGVNARCEVTLDAEVVRVAPTPRRAFQGWRYLETRDAPEDLSLEAFGEAPPELARQLRELGAW</sequence>
<comment type="caution">
    <text evidence="1">The sequence shown here is derived from an EMBL/GenBank/DDBJ whole genome shotgun (WGS) entry which is preliminary data.</text>
</comment>
<dbReference type="AlphaFoldDB" id="A0A328B6R7"/>
<organism evidence="1 2">
    <name type="scientific">Phenylobacterium hankyongense</name>
    <dbReference type="NCBI Taxonomy" id="1813876"/>
    <lineage>
        <taxon>Bacteria</taxon>
        <taxon>Pseudomonadati</taxon>
        <taxon>Pseudomonadota</taxon>
        <taxon>Alphaproteobacteria</taxon>
        <taxon>Caulobacterales</taxon>
        <taxon>Caulobacteraceae</taxon>
        <taxon>Phenylobacterium</taxon>
    </lineage>
</organism>
<dbReference type="OrthoDB" id="9798292at2"/>